<dbReference type="EMBL" id="CP020772">
    <property type="protein sequence ID" value="ARI78235.1"/>
    <property type="molecule type" value="Genomic_DNA"/>
</dbReference>
<accession>A0A1W5ZY07</accession>
<dbReference type="Proteomes" id="UP000192527">
    <property type="component" value="Chromosome"/>
</dbReference>
<dbReference type="AlphaFoldDB" id="A0A1W5ZY07"/>
<dbReference type="RefSeq" id="WP_085030694.1">
    <property type="nucleotide sequence ID" value="NZ_CP020772.1"/>
</dbReference>
<sequence length="141" mass="16198">MKCLLKMTDHFANNVTRTTFLSESPTGERQELLPLSGGFKATLNITDEGYSIINAYNEKVARGTESDVFEVVETAKKRGLSLQPLLVDVDTRTESELMEFGEFEEKYGGADMERKNRRKFRAYRIKDEDYTAIGIIEYDRH</sequence>
<gene>
    <name evidence="1" type="ORF">HM131_15860</name>
</gene>
<name>A0A1W5ZY07_9BACI</name>
<evidence type="ECO:0000313" key="2">
    <source>
        <dbReference type="Proteomes" id="UP000192527"/>
    </source>
</evidence>
<dbReference type="OrthoDB" id="9952922at2"/>
<dbReference type="STRING" id="402384.HM131_15860"/>
<evidence type="ECO:0000313" key="1">
    <source>
        <dbReference type="EMBL" id="ARI78235.1"/>
    </source>
</evidence>
<proteinExistence type="predicted"/>
<dbReference type="KEGG" id="hmn:HM131_15860"/>
<organism evidence="1 2">
    <name type="scientific">Halobacillus mangrovi</name>
    <dbReference type="NCBI Taxonomy" id="402384"/>
    <lineage>
        <taxon>Bacteria</taxon>
        <taxon>Bacillati</taxon>
        <taxon>Bacillota</taxon>
        <taxon>Bacilli</taxon>
        <taxon>Bacillales</taxon>
        <taxon>Bacillaceae</taxon>
        <taxon>Halobacillus</taxon>
    </lineage>
</organism>
<reference evidence="1 2" key="1">
    <citation type="submission" date="2017-04" db="EMBL/GenBank/DDBJ databases">
        <title>The whole genome sequencing and assembly of Halobacillus mangrovi strain.</title>
        <authorList>
            <person name="Lee S.-J."/>
            <person name="Park M.-K."/>
            <person name="Kim J.-Y."/>
            <person name="Lee Y.-J."/>
            <person name="Yi H."/>
            <person name="Bahn Y.-S."/>
            <person name="Kim J.F."/>
            <person name="Lee D.-W."/>
        </authorList>
    </citation>
    <scope>NUCLEOTIDE SEQUENCE [LARGE SCALE GENOMIC DNA]</scope>
    <source>
        <strain evidence="1 2">KTB 131</strain>
    </source>
</reference>
<keyword evidence="2" id="KW-1185">Reference proteome</keyword>
<protein>
    <submittedName>
        <fullName evidence="1">Uncharacterized protein</fullName>
    </submittedName>
</protein>